<feature type="region of interest" description="Disordered" evidence="1">
    <location>
        <begin position="183"/>
        <end position="220"/>
    </location>
</feature>
<accession>A0A1S3GJF6</accession>
<gene>
    <name evidence="3" type="primary">LOC105998686</name>
</gene>
<feature type="compositionally biased region" description="Polar residues" evidence="1">
    <location>
        <begin position="183"/>
        <end position="193"/>
    </location>
</feature>
<feature type="compositionally biased region" description="Low complexity" evidence="1">
    <location>
        <begin position="1"/>
        <end position="10"/>
    </location>
</feature>
<dbReference type="InterPro" id="IPR027908">
    <property type="entry name" value="DUF4640"/>
</dbReference>
<dbReference type="Pfam" id="PF15480">
    <property type="entry name" value="DUF4640"/>
    <property type="match status" value="2"/>
</dbReference>
<dbReference type="PANTHER" id="PTHR36462:SF1">
    <property type="entry name" value="CHROMOSOME 12 OPEN READING FRAME 71"/>
    <property type="match status" value="1"/>
</dbReference>
<organism evidence="2 3">
    <name type="scientific">Dipodomys ordii</name>
    <name type="common">Ord's kangaroo rat</name>
    <dbReference type="NCBI Taxonomy" id="10020"/>
    <lineage>
        <taxon>Eukaryota</taxon>
        <taxon>Metazoa</taxon>
        <taxon>Chordata</taxon>
        <taxon>Craniata</taxon>
        <taxon>Vertebrata</taxon>
        <taxon>Euteleostomi</taxon>
        <taxon>Mammalia</taxon>
        <taxon>Eutheria</taxon>
        <taxon>Euarchontoglires</taxon>
        <taxon>Glires</taxon>
        <taxon>Rodentia</taxon>
        <taxon>Castorimorpha</taxon>
        <taxon>Heteromyidae</taxon>
        <taxon>Dipodomyinae</taxon>
        <taxon>Dipodomys</taxon>
    </lineage>
</organism>
<feature type="region of interest" description="Disordered" evidence="1">
    <location>
        <begin position="1"/>
        <end position="23"/>
    </location>
</feature>
<dbReference type="GeneID" id="105998686"/>
<feature type="compositionally biased region" description="Basic and acidic residues" evidence="1">
    <location>
        <begin position="246"/>
        <end position="255"/>
    </location>
</feature>
<name>A0A1S3GJF6_DIPOR</name>
<keyword evidence="2" id="KW-1185">Reference proteome</keyword>
<feature type="compositionally biased region" description="Polar residues" evidence="1">
    <location>
        <begin position="201"/>
        <end position="211"/>
    </location>
</feature>
<dbReference type="KEGG" id="dord:105998686"/>
<dbReference type="AlphaFoldDB" id="A0A1S3GJF6"/>
<evidence type="ECO:0000313" key="3">
    <source>
        <dbReference type="RefSeq" id="XP_012888931.1"/>
    </source>
</evidence>
<evidence type="ECO:0000313" key="2">
    <source>
        <dbReference type="Proteomes" id="UP000081671"/>
    </source>
</evidence>
<evidence type="ECO:0000256" key="1">
    <source>
        <dbReference type="SAM" id="MobiDB-lite"/>
    </source>
</evidence>
<dbReference type="InParanoid" id="A0A1S3GJF6"/>
<dbReference type="OrthoDB" id="9450944at2759"/>
<protein>
    <submittedName>
        <fullName evidence="3">Uncharacterized protein C12orf71 homolog</fullName>
    </submittedName>
</protein>
<dbReference type="RefSeq" id="XP_012888931.1">
    <property type="nucleotide sequence ID" value="XM_013033477.1"/>
</dbReference>
<reference evidence="3" key="1">
    <citation type="submission" date="2025-08" db="UniProtKB">
        <authorList>
            <consortium name="RefSeq"/>
        </authorList>
    </citation>
    <scope>IDENTIFICATION</scope>
    <source>
        <tissue evidence="3">Kidney</tissue>
    </source>
</reference>
<sequence>MATSSSSSDYSDTEDYVSDSKSDLSLSVGYFPWENDFFYEDLTRCEDLTCMDSPAHFLPPPAQGTQQMKSIRRLLRRQEQIQDNREQFRQLSIPLAWDMDADSDQANSITNRDLHRPYWWADKWPEEDTKLTLGKLNGLVHKLETFLENQKADKEEEESMFLKSTQEEDFLLASSTPPQMAQVSHTVKVMSQETENHSKSTPETSFNSSGQLEEAATSDADTPTISCLNFGWAFRWLRQQVLSSLRRREQPDKGQTRWHQNTVRRHSVRSNTVEPRGCRQPRHPPSPDS</sequence>
<proteinExistence type="predicted"/>
<dbReference type="PANTHER" id="PTHR36462">
    <property type="entry name" value="CHROMOSOME 12 OPEN READING FRAME 71"/>
    <property type="match status" value="1"/>
</dbReference>
<feature type="region of interest" description="Disordered" evidence="1">
    <location>
        <begin position="245"/>
        <end position="289"/>
    </location>
</feature>
<dbReference type="Proteomes" id="UP000081671">
    <property type="component" value="Unplaced"/>
</dbReference>